<dbReference type="PANTHER" id="PTHR43591">
    <property type="entry name" value="METHYLTRANSFERASE"/>
    <property type="match status" value="1"/>
</dbReference>
<evidence type="ECO:0000256" key="1">
    <source>
        <dbReference type="SAM" id="MobiDB-lite"/>
    </source>
</evidence>
<sequence>MTHHRHFKPRGAQNDTSPDAGNDGTSWNKVAGWYDKLVGERGSDYHEKVLLPGALRMLAPQKGEKVLDVGCGQGGFSRELARSGADVTGLDSSEKLIKTAKSRSANIKYFTADASNLRILQSGSFDAASCIMAIQNMEPLDKVIGEMARILKNDGRLLLVMSHPCFRIARQSGWGIDEKRKLQYRRVDSYMTAQKIPIQMHPGSAPGLHTWTFHRPLTEYFKQLNARDLVVTRFEEWVSHRQSKPGSSSRMENRARGEIPMFLSLLARKMVK</sequence>
<feature type="region of interest" description="Disordered" evidence="1">
    <location>
        <begin position="1"/>
        <end position="25"/>
    </location>
</feature>
<gene>
    <name evidence="3" type="ORF">A2625_05690</name>
</gene>
<proteinExistence type="predicted"/>
<dbReference type="Pfam" id="PF08241">
    <property type="entry name" value="Methyltransf_11"/>
    <property type="match status" value="1"/>
</dbReference>
<dbReference type="AlphaFoldDB" id="A0A1F4Q376"/>
<comment type="caution">
    <text evidence="3">The sequence shown here is derived from an EMBL/GenBank/DDBJ whole genome shotgun (WGS) entry which is preliminary data.</text>
</comment>
<dbReference type="InterPro" id="IPR013216">
    <property type="entry name" value="Methyltransf_11"/>
</dbReference>
<dbReference type="Gene3D" id="3.40.50.150">
    <property type="entry name" value="Vaccinia Virus protein VP39"/>
    <property type="match status" value="1"/>
</dbReference>
<accession>A0A1F4Q376</accession>
<dbReference type="SUPFAM" id="SSF53335">
    <property type="entry name" value="S-adenosyl-L-methionine-dependent methyltransferases"/>
    <property type="match status" value="1"/>
</dbReference>
<dbReference type="InterPro" id="IPR029063">
    <property type="entry name" value="SAM-dependent_MTases_sf"/>
</dbReference>
<reference evidence="3 4" key="1">
    <citation type="journal article" date="2016" name="Nat. Commun.">
        <title>Thousands of microbial genomes shed light on interconnected biogeochemical processes in an aquifer system.</title>
        <authorList>
            <person name="Anantharaman K."/>
            <person name="Brown C.T."/>
            <person name="Hug L.A."/>
            <person name="Sharon I."/>
            <person name="Castelle C.J."/>
            <person name="Probst A.J."/>
            <person name="Thomas B.C."/>
            <person name="Singh A."/>
            <person name="Wilkins M.J."/>
            <person name="Karaoz U."/>
            <person name="Brodie E.L."/>
            <person name="Williams K.H."/>
            <person name="Hubbard S.S."/>
            <person name="Banfield J.F."/>
        </authorList>
    </citation>
    <scope>NUCLEOTIDE SEQUENCE [LARGE SCALE GENOMIC DNA]</scope>
</reference>
<evidence type="ECO:0000313" key="3">
    <source>
        <dbReference type="EMBL" id="OGB90374.1"/>
    </source>
</evidence>
<dbReference type="EMBL" id="METM01000011">
    <property type="protein sequence ID" value="OGB90374.1"/>
    <property type="molecule type" value="Genomic_DNA"/>
</dbReference>
<feature type="domain" description="Methyltransferase type 11" evidence="2">
    <location>
        <begin position="67"/>
        <end position="158"/>
    </location>
</feature>
<protein>
    <recommendedName>
        <fullName evidence="2">Methyltransferase type 11 domain-containing protein</fullName>
    </recommendedName>
</protein>
<dbReference type="PANTHER" id="PTHR43591:SF24">
    <property type="entry name" value="2-METHOXY-6-POLYPRENYL-1,4-BENZOQUINOL METHYLASE, MITOCHONDRIAL"/>
    <property type="match status" value="1"/>
</dbReference>
<dbReference type="Proteomes" id="UP000178724">
    <property type="component" value="Unassembled WGS sequence"/>
</dbReference>
<evidence type="ECO:0000313" key="4">
    <source>
        <dbReference type="Proteomes" id="UP000178724"/>
    </source>
</evidence>
<name>A0A1F4Q376_UNCSA</name>
<organism evidence="3 4">
    <name type="scientific">candidate division WOR-1 bacterium RIFCSPHIGHO2_01_FULL_53_15</name>
    <dbReference type="NCBI Taxonomy" id="1802564"/>
    <lineage>
        <taxon>Bacteria</taxon>
        <taxon>Bacillati</taxon>
        <taxon>Saganbacteria</taxon>
    </lineage>
</organism>
<dbReference type="CDD" id="cd02440">
    <property type="entry name" value="AdoMet_MTases"/>
    <property type="match status" value="1"/>
</dbReference>
<feature type="compositionally biased region" description="Polar residues" evidence="1">
    <location>
        <begin position="13"/>
        <end position="25"/>
    </location>
</feature>
<dbReference type="GO" id="GO:0008757">
    <property type="term" value="F:S-adenosylmethionine-dependent methyltransferase activity"/>
    <property type="evidence" value="ECO:0007669"/>
    <property type="project" value="InterPro"/>
</dbReference>
<evidence type="ECO:0000259" key="2">
    <source>
        <dbReference type="Pfam" id="PF08241"/>
    </source>
</evidence>